<dbReference type="InterPro" id="IPR011006">
    <property type="entry name" value="CheY-like_superfamily"/>
</dbReference>
<reference evidence="4" key="1">
    <citation type="submission" date="2019-10" db="EMBL/GenBank/DDBJ databases">
        <title>Draft genome sequece of Microseira wollei NIES-4236.</title>
        <authorList>
            <person name="Yamaguchi H."/>
            <person name="Suzuki S."/>
            <person name="Kawachi M."/>
        </authorList>
    </citation>
    <scope>NUCLEOTIDE SEQUENCE</scope>
    <source>
        <strain evidence="4">NIES-4236</strain>
    </source>
</reference>
<accession>A0AAV3XI79</accession>
<keyword evidence="5" id="KW-1185">Reference proteome</keyword>
<dbReference type="PANTHER" id="PTHR44591:SF19">
    <property type="entry name" value="TWO-COMPONENT RESPONSE REGULATOR-RELATED"/>
    <property type="match status" value="1"/>
</dbReference>
<evidence type="ECO:0000259" key="3">
    <source>
        <dbReference type="PROSITE" id="PS50110"/>
    </source>
</evidence>
<feature type="domain" description="Response regulatory" evidence="3">
    <location>
        <begin position="5"/>
        <end position="128"/>
    </location>
</feature>
<gene>
    <name evidence="4" type="ORF">MiSe_38960</name>
</gene>
<dbReference type="SMART" id="SM00448">
    <property type="entry name" value="REC"/>
    <property type="match status" value="1"/>
</dbReference>
<sequence>MSNKAILCVDDERIVLVSLRDQITKHFGSRYRSEFAESVEEAWEVIEELDLDKVKILIIVCDWLMPGIRGDEFLIQVHQRFPEIVTIMLTGQADEAAIERARQYADLHAYIPKPWSEATLVAAIESGLEKINV</sequence>
<dbReference type="InterPro" id="IPR050595">
    <property type="entry name" value="Bact_response_regulator"/>
</dbReference>
<dbReference type="PANTHER" id="PTHR44591">
    <property type="entry name" value="STRESS RESPONSE REGULATOR PROTEIN 1"/>
    <property type="match status" value="1"/>
</dbReference>
<name>A0AAV3XI79_9CYAN</name>
<evidence type="ECO:0000256" key="1">
    <source>
        <dbReference type="ARBA" id="ARBA00022553"/>
    </source>
</evidence>
<dbReference type="SUPFAM" id="SSF52172">
    <property type="entry name" value="CheY-like"/>
    <property type="match status" value="1"/>
</dbReference>
<evidence type="ECO:0000313" key="4">
    <source>
        <dbReference type="EMBL" id="GET39132.1"/>
    </source>
</evidence>
<dbReference type="Gene3D" id="3.40.50.2300">
    <property type="match status" value="1"/>
</dbReference>
<dbReference type="InterPro" id="IPR001789">
    <property type="entry name" value="Sig_transdc_resp-reg_receiver"/>
</dbReference>
<dbReference type="AlphaFoldDB" id="A0AAV3XI79"/>
<dbReference type="Pfam" id="PF00072">
    <property type="entry name" value="Response_reg"/>
    <property type="match status" value="1"/>
</dbReference>
<protein>
    <submittedName>
        <fullName evidence="4">Response regulator</fullName>
    </submittedName>
</protein>
<dbReference type="GO" id="GO:0000160">
    <property type="term" value="P:phosphorelay signal transduction system"/>
    <property type="evidence" value="ECO:0007669"/>
    <property type="project" value="InterPro"/>
</dbReference>
<evidence type="ECO:0000313" key="5">
    <source>
        <dbReference type="Proteomes" id="UP001050975"/>
    </source>
</evidence>
<proteinExistence type="predicted"/>
<keyword evidence="1 2" id="KW-0597">Phosphoprotein</keyword>
<comment type="caution">
    <text evidence="4">The sequence shown here is derived from an EMBL/GenBank/DDBJ whole genome shotgun (WGS) entry which is preliminary data.</text>
</comment>
<dbReference type="EMBL" id="BLAY01000059">
    <property type="protein sequence ID" value="GET39132.1"/>
    <property type="molecule type" value="Genomic_DNA"/>
</dbReference>
<feature type="modified residue" description="4-aspartylphosphate" evidence="2">
    <location>
        <position position="62"/>
    </location>
</feature>
<dbReference type="Proteomes" id="UP001050975">
    <property type="component" value="Unassembled WGS sequence"/>
</dbReference>
<dbReference type="RefSeq" id="WP_226584134.1">
    <property type="nucleotide sequence ID" value="NZ_BLAY01000059.1"/>
</dbReference>
<dbReference type="PROSITE" id="PS50110">
    <property type="entry name" value="RESPONSE_REGULATORY"/>
    <property type="match status" value="1"/>
</dbReference>
<organism evidence="4 5">
    <name type="scientific">Microseira wollei NIES-4236</name>
    <dbReference type="NCBI Taxonomy" id="2530354"/>
    <lineage>
        <taxon>Bacteria</taxon>
        <taxon>Bacillati</taxon>
        <taxon>Cyanobacteriota</taxon>
        <taxon>Cyanophyceae</taxon>
        <taxon>Oscillatoriophycideae</taxon>
        <taxon>Aerosakkonematales</taxon>
        <taxon>Aerosakkonemataceae</taxon>
        <taxon>Microseira</taxon>
    </lineage>
</organism>
<evidence type="ECO:0000256" key="2">
    <source>
        <dbReference type="PROSITE-ProRule" id="PRU00169"/>
    </source>
</evidence>